<feature type="repeat" description="TPR" evidence="1">
    <location>
        <begin position="249"/>
        <end position="282"/>
    </location>
</feature>
<organism evidence="3">
    <name type="scientific">Planktothricoides raciborskii GIHE-MW2</name>
    <dbReference type="NCBI Taxonomy" id="2792601"/>
    <lineage>
        <taxon>Bacteria</taxon>
        <taxon>Bacillati</taxon>
        <taxon>Cyanobacteriota</taxon>
        <taxon>Cyanophyceae</taxon>
        <taxon>Oscillatoriophycideae</taxon>
        <taxon>Oscillatoriales</taxon>
        <taxon>Oscillatoriaceae</taxon>
        <taxon>Planktothricoides</taxon>
    </lineage>
</organism>
<dbReference type="PANTHER" id="PTHR10098">
    <property type="entry name" value="RAPSYN-RELATED"/>
    <property type="match status" value="1"/>
</dbReference>
<dbReference type="SUPFAM" id="SSF48452">
    <property type="entry name" value="TPR-like"/>
    <property type="match status" value="2"/>
</dbReference>
<dbReference type="RefSeq" id="WP_354635035.1">
    <property type="nucleotide sequence ID" value="NZ_CP159837.1"/>
</dbReference>
<evidence type="ECO:0000313" key="3">
    <source>
        <dbReference type="EMBL" id="XCM35979.1"/>
    </source>
</evidence>
<dbReference type="EMBL" id="CP159837">
    <property type="protein sequence ID" value="XCM35979.1"/>
    <property type="molecule type" value="Genomic_DNA"/>
</dbReference>
<gene>
    <name evidence="3" type="ORF">ABWT76_004700</name>
</gene>
<dbReference type="InterPro" id="IPR011990">
    <property type="entry name" value="TPR-like_helical_dom_sf"/>
</dbReference>
<dbReference type="Gene3D" id="1.25.40.10">
    <property type="entry name" value="Tetratricopeptide repeat domain"/>
    <property type="match status" value="3"/>
</dbReference>
<dbReference type="Pfam" id="PF13181">
    <property type="entry name" value="TPR_8"/>
    <property type="match status" value="1"/>
</dbReference>
<dbReference type="PANTHER" id="PTHR10098:SF108">
    <property type="entry name" value="TETRATRICOPEPTIDE REPEAT PROTEIN 28"/>
    <property type="match status" value="1"/>
</dbReference>
<evidence type="ECO:0000256" key="1">
    <source>
        <dbReference type="PROSITE-ProRule" id="PRU00339"/>
    </source>
</evidence>
<dbReference type="InterPro" id="IPR024983">
    <property type="entry name" value="CHAT_dom"/>
</dbReference>
<protein>
    <submittedName>
        <fullName evidence="3">Tetratricopeptide repeat protein</fullName>
    </submittedName>
</protein>
<reference evidence="3" key="1">
    <citation type="submission" date="2024-07" db="EMBL/GenBank/DDBJ databases">
        <authorList>
            <person name="Kim Y.J."/>
            <person name="Jeong J.Y."/>
        </authorList>
    </citation>
    <scope>NUCLEOTIDE SEQUENCE</scope>
    <source>
        <strain evidence="3">GIHE-MW2</strain>
    </source>
</reference>
<dbReference type="Pfam" id="PF12770">
    <property type="entry name" value="CHAT"/>
    <property type="match status" value="1"/>
</dbReference>
<feature type="repeat" description="TPR" evidence="1">
    <location>
        <begin position="169"/>
        <end position="202"/>
    </location>
</feature>
<proteinExistence type="predicted"/>
<feature type="repeat" description="TPR" evidence="1">
    <location>
        <begin position="289"/>
        <end position="322"/>
    </location>
</feature>
<accession>A0AAU8JB64</accession>
<feature type="repeat" description="TPR" evidence="1">
    <location>
        <begin position="89"/>
        <end position="122"/>
    </location>
</feature>
<keyword evidence="1" id="KW-0802">TPR repeat</keyword>
<dbReference type="InterPro" id="IPR019734">
    <property type="entry name" value="TPR_rpt"/>
</dbReference>
<dbReference type="PROSITE" id="PS50293">
    <property type="entry name" value="TPR_REGION"/>
    <property type="match status" value="1"/>
</dbReference>
<evidence type="ECO:0000259" key="2">
    <source>
        <dbReference type="Pfam" id="PF12770"/>
    </source>
</evidence>
<feature type="repeat" description="TPR" evidence="1">
    <location>
        <begin position="329"/>
        <end position="362"/>
    </location>
</feature>
<dbReference type="SMART" id="SM00028">
    <property type="entry name" value="TPR"/>
    <property type="match status" value="9"/>
</dbReference>
<feature type="domain" description="CHAT" evidence="2">
    <location>
        <begin position="598"/>
        <end position="885"/>
    </location>
</feature>
<dbReference type="PROSITE" id="PS50005">
    <property type="entry name" value="TPR"/>
    <property type="match status" value="7"/>
</dbReference>
<name>A0AAU8JB64_9CYAN</name>
<feature type="repeat" description="TPR" evidence="1">
    <location>
        <begin position="129"/>
        <end position="162"/>
    </location>
</feature>
<dbReference type="AlphaFoldDB" id="A0AAU8JB64"/>
<sequence>MKRLLPAACCLLNVNFCLLQKPLFAIAKIQYYEEFTKFNLDKREERESINRQEQMGLYEYRNGRYSEALEIYQEVLKQRREIGDLTGEAATLHRIGGVYNKLANYEAALNFYQAALRIRESLQDRSGIGSSLNSIGGIYFQMGQYDTAIEVFQAAIAIREELGDRLGVSRTLNNIASLYQYQGKYGQAVKFYQQALEIFQFLEQPSEIAAVLNNIGLIHHHLGQYDLALEFYQKTLAMRQKINDRLGQGETLNNIGLVYYFKQEYQPALDFYQQALAWRREIGDRQGIGQTLNNLGLLYNDMGEYAQALELLNQALNIYQEIDNQASEARTLDSLGTTYKNLGDFQQARKYYFSALRIHQAISDRRSSRITLSNLGDLLLQENQIELAIIFYKQSVNITEEIRQDLQTLSLEQQRAYSETISNTYRTLADLLLQKGRIREAQRVLDLLKIQELDNYLHNVPGNAETAEGIELLPQEQDLFNFVQKDRRIVEQFTQFIQSPALINRISQVNRITQGESLDIQNFNSLQQRLGNVSKTAAILYPLVLSDRLELVLVIPDYPPIHRSVPVTQTELEQGIKNFLVSLTSPLQRRRINLANQSGKQLYDWLIKPIENDLALLKVDTIIYAPDGQLRYIPLAALYDGDRWLIERFRVNNITAASLTNFDPQVMGKIKMFAAAFTQGSYQFNLGGSQLNLSGLEFAGEEVANIAKIIPNTRSLFNHNFNLKATLPQELNQYNIVHLATHAAFIDGQPEESFILLGDGSRITLRDLETWSLPNVQLMVLSACQTAVGEFLGNGQEILGFGYQMQKAGVKAAIASLWSVDDRATQELMTEFYHQFSTGTVTKAEALRQAQLSLITNSNSEDNNPQHNPQFKHPYYWSSFILIGNGF</sequence>
<feature type="repeat" description="TPR" evidence="1">
    <location>
        <begin position="209"/>
        <end position="242"/>
    </location>
</feature>
<dbReference type="Pfam" id="PF13424">
    <property type="entry name" value="TPR_12"/>
    <property type="match status" value="4"/>
</dbReference>